<dbReference type="Proteomes" id="UP000028945">
    <property type="component" value="Chromosome"/>
</dbReference>
<dbReference type="GO" id="GO:0009102">
    <property type="term" value="P:biotin biosynthetic process"/>
    <property type="evidence" value="ECO:0007669"/>
    <property type="project" value="UniProtKB-UniRule"/>
</dbReference>
<dbReference type="HOGENOM" id="CLU_072551_3_0_4"/>
<keyword evidence="5 9" id="KW-0093">Biotin biosynthesis</keyword>
<dbReference type="CDD" id="cd03109">
    <property type="entry name" value="DTBS"/>
    <property type="match status" value="1"/>
</dbReference>
<dbReference type="InterPro" id="IPR004472">
    <property type="entry name" value="DTB_synth_BioD"/>
</dbReference>
<feature type="binding site" evidence="9">
    <location>
        <position position="116"/>
    </location>
    <ligand>
        <name>Mg(2+)</name>
        <dbReference type="ChEBI" id="CHEBI:18420"/>
    </ligand>
</feature>
<keyword evidence="11" id="KW-1185">Reference proteome</keyword>
<dbReference type="GO" id="GO:0005829">
    <property type="term" value="C:cytosol"/>
    <property type="evidence" value="ECO:0007669"/>
    <property type="project" value="TreeGrafter"/>
</dbReference>
<evidence type="ECO:0000256" key="8">
    <source>
        <dbReference type="ARBA" id="ARBA00047386"/>
    </source>
</evidence>
<dbReference type="OrthoDB" id="9802097at2"/>
<comment type="function">
    <text evidence="9">Catalyzes a mechanistically unusual reaction, the ATP-dependent insertion of CO2 between the N7 and N8 nitrogen atoms of 7,8-diaminopelargonic acid (DAPA, also called 7,8-diammoniononanoate) to form a ureido ring.</text>
</comment>
<dbReference type="NCBIfam" id="TIGR00347">
    <property type="entry name" value="bioD"/>
    <property type="match status" value="1"/>
</dbReference>
<keyword evidence="7 9" id="KW-0460">Magnesium</keyword>
<accession>A0A077DDA8</accession>
<reference evidence="10 11" key="1">
    <citation type="journal article" date="2014" name="BMC Genomics">
        <title>A genomic perspective on a new bacterial genus and species from the Alcaligenaceae family, Basilea psittacipulmonis.</title>
        <authorList>
            <person name="Whiteson K.L."/>
            <person name="Hernandez D."/>
            <person name="Lazarevic V."/>
            <person name="Gaia N."/>
            <person name="Farinelli L."/>
            <person name="Francois P."/>
            <person name="Pilo P."/>
            <person name="Frey J."/>
            <person name="Schrenzel J."/>
        </authorList>
    </citation>
    <scope>NUCLEOTIDE SEQUENCE [LARGE SCALE GENOMIC DNA]</scope>
    <source>
        <strain evidence="10 11">DSM 24701</strain>
    </source>
</reference>
<evidence type="ECO:0000256" key="5">
    <source>
        <dbReference type="ARBA" id="ARBA00022756"/>
    </source>
</evidence>
<evidence type="ECO:0000256" key="7">
    <source>
        <dbReference type="ARBA" id="ARBA00022842"/>
    </source>
</evidence>
<dbReference type="PANTHER" id="PTHR43210:SF2">
    <property type="entry name" value="ATP-DEPENDENT DETHIOBIOTIN SYNTHETASE BIOD 2"/>
    <property type="match status" value="1"/>
</dbReference>
<evidence type="ECO:0000313" key="11">
    <source>
        <dbReference type="Proteomes" id="UP000028945"/>
    </source>
</evidence>
<evidence type="ECO:0000313" key="10">
    <source>
        <dbReference type="EMBL" id="AIL32151.1"/>
    </source>
</evidence>
<evidence type="ECO:0000256" key="3">
    <source>
        <dbReference type="ARBA" id="ARBA00022723"/>
    </source>
</evidence>
<gene>
    <name evidence="9" type="primary">bioD</name>
    <name evidence="10" type="ORF">IX83_01375</name>
</gene>
<feature type="binding site" evidence="9">
    <location>
        <position position="16"/>
    </location>
    <ligand>
        <name>Mg(2+)</name>
        <dbReference type="ChEBI" id="CHEBI:18420"/>
    </ligand>
</feature>
<name>A0A077DDA8_9BURK</name>
<feature type="binding site" evidence="9">
    <location>
        <position position="203"/>
    </location>
    <ligand>
        <name>ATP</name>
        <dbReference type="ChEBI" id="CHEBI:30616"/>
    </ligand>
</feature>
<keyword evidence="1 9" id="KW-0963">Cytoplasm</keyword>
<dbReference type="AlphaFoldDB" id="A0A077DDA8"/>
<dbReference type="HAMAP" id="MF_00336">
    <property type="entry name" value="BioD"/>
    <property type="match status" value="1"/>
</dbReference>
<dbReference type="Pfam" id="PF13500">
    <property type="entry name" value="AAA_26"/>
    <property type="match status" value="1"/>
</dbReference>
<feature type="binding site" evidence="9">
    <location>
        <begin position="116"/>
        <end position="119"/>
    </location>
    <ligand>
        <name>ATP</name>
        <dbReference type="ChEBI" id="CHEBI:30616"/>
    </ligand>
</feature>
<dbReference type="EMBL" id="CP009238">
    <property type="protein sequence ID" value="AIL32151.1"/>
    <property type="molecule type" value="Genomic_DNA"/>
</dbReference>
<comment type="pathway">
    <text evidence="9">Cofactor biosynthesis; biotin biosynthesis; biotin from 7,8-diaminononanoate: step 1/2.</text>
</comment>
<dbReference type="UniPathway" id="UPA00078">
    <property type="reaction ID" value="UER00161"/>
</dbReference>
<comment type="similarity">
    <text evidence="9">Belongs to the dethiobiotin synthetase family.</text>
</comment>
<proteinExistence type="inferred from homology"/>
<protein>
    <recommendedName>
        <fullName evidence="9">ATP-dependent dethiobiotin synthetase BioD</fullName>
        <ecNumber evidence="9">6.3.3.3</ecNumber>
    </recommendedName>
    <alternativeName>
        <fullName evidence="9">DTB synthetase</fullName>
        <shortName evidence="9">DTBS</shortName>
    </alternativeName>
    <alternativeName>
        <fullName evidence="9">Dethiobiotin synthase</fullName>
    </alternativeName>
</protein>
<dbReference type="GO" id="GO:0005524">
    <property type="term" value="F:ATP binding"/>
    <property type="evidence" value="ECO:0007669"/>
    <property type="project" value="UniProtKB-UniRule"/>
</dbReference>
<keyword evidence="2 9" id="KW-0436">Ligase</keyword>
<dbReference type="PANTHER" id="PTHR43210">
    <property type="entry name" value="DETHIOBIOTIN SYNTHETASE"/>
    <property type="match status" value="1"/>
</dbReference>
<dbReference type="STRING" id="1072685.IX83_01375"/>
<dbReference type="Gene3D" id="3.40.50.300">
    <property type="entry name" value="P-loop containing nucleotide triphosphate hydrolases"/>
    <property type="match status" value="1"/>
</dbReference>
<evidence type="ECO:0000256" key="6">
    <source>
        <dbReference type="ARBA" id="ARBA00022840"/>
    </source>
</evidence>
<dbReference type="PIRSF" id="PIRSF006755">
    <property type="entry name" value="DTB_synth"/>
    <property type="match status" value="1"/>
</dbReference>
<keyword evidence="4 9" id="KW-0547">Nucleotide-binding</keyword>
<comment type="caution">
    <text evidence="9">Lacks conserved residue(s) required for the propagation of feature annotation.</text>
</comment>
<keyword evidence="3 9" id="KW-0479">Metal-binding</keyword>
<comment type="catalytic activity">
    <reaction evidence="9">
        <text>(7R,8S)-7,8-diammoniononanoate + CO2 + ATP = (4R,5S)-dethiobiotin + ADP + phosphate + 3 H(+)</text>
        <dbReference type="Rhea" id="RHEA:15805"/>
        <dbReference type="ChEBI" id="CHEBI:15378"/>
        <dbReference type="ChEBI" id="CHEBI:16526"/>
        <dbReference type="ChEBI" id="CHEBI:30616"/>
        <dbReference type="ChEBI" id="CHEBI:43474"/>
        <dbReference type="ChEBI" id="CHEBI:149469"/>
        <dbReference type="ChEBI" id="CHEBI:149473"/>
        <dbReference type="ChEBI" id="CHEBI:456216"/>
        <dbReference type="EC" id="6.3.3.3"/>
    </reaction>
</comment>
<evidence type="ECO:0000256" key="1">
    <source>
        <dbReference type="ARBA" id="ARBA00022490"/>
    </source>
</evidence>
<feature type="binding site" evidence="9">
    <location>
        <position position="41"/>
    </location>
    <ligand>
        <name>substrate</name>
    </ligand>
</feature>
<dbReference type="GO" id="GO:0004141">
    <property type="term" value="F:dethiobiotin synthase activity"/>
    <property type="evidence" value="ECO:0007669"/>
    <property type="project" value="UniProtKB-UniRule"/>
</dbReference>
<comment type="cofactor">
    <cofactor evidence="9">
        <name>Mg(2+)</name>
        <dbReference type="ChEBI" id="CHEBI:18420"/>
    </cofactor>
</comment>
<comment type="subunit">
    <text evidence="9">Homodimer.</text>
</comment>
<keyword evidence="6 9" id="KW-0067">ATP-binding</keyword>
<comment type="catalytic activity">
    <reaction evidence="8">
        <text>(7R,8S)-8-amino-7-(carboxyamino)nonanoate + ATP = (4R,5S)-dethiobiotin + ADP + phosphate + H(+)</text>
        <dbReference type="Rhea" id="RHEA:63684"/>
        <dbReference type="ChEBI" id="CHEBI:15378"/>
        <dbReference type="ChEBI" id="CHEBI:30616"/>
        <dbReference type="ChEBI" id="CHEBI:43474"/>
        <dbReference type="ChEBI" id="CHEBI:149470"/>
        <dbReference type="ChEBI" id="CHEBI:149473"/>
        <dbReference type="ChEBI" id="CHEBI:456216"/>
    </reaction>
</comment>
<evidence type="ECO:0000256" key="9">
    <source>
        <dbReference type="HAMAP-Rule" id="MF_00336"/>
    </source>
</evidence>
<dbReference type="eggNOG" id="COG0132">
    <property type="taxonomic scope" value="Bacteria"/>
</dbReference>
<evidence type="ECO:0000256" key="2">
    <source>
        <dbReference type="ARBA" id="ARBA00022598"/>
    </source>
</evidence>
<evidence type="ECO:0000256" key="4">
    <source>
        <dbReference type="ARBA" id="ARBA00022741"/>
    </source>
</evidence>
<feature type="binding site" evidence="9">
    <location>
        <position position="51"/>
    </location>
    <ligand>
        <name>ATP</name>
        <dbReference type="ChEBI" id="CHEBI:30616"/>
    </ligand>
</feature>
<organism evidence="10 11">
    <name type="scientific">Basilea psittacipulmonis DSM 24701</name>
    <dbReference type="NCBI Taxonomy" id="1072685"/>
    <lineage>
        <taxon>Bacteria</taxon>
        <taxon>Pseudomonadati</taxon>
        <taxon>Pseudomonadota</taxon>
        <taxon>Betaproteobacteria</taxon>
        <taxon>Burkholderiales</taxon>
        <taxon>Alcaligenaceae</taxon>
        <taxon>Basilea</taxon>
    </lineage>
</organism>
<dbReference type="EC" id="6.3.3.3" evidence="9"/>
<feature type="binding site" evidence="9">
    <location>
        <position position="51"/>
    </location>
    <ligand>
        <name>Mg(2+)</name>
        <dbReference type="ChEBI" id="CHEBI:18420"/>
    </ligand>
</feature>
<feature type="binding site" evidence="9">
    <location>
        <begin position="12"/>
        <end position="17"/>
    </location>
    <ligand>
        <name>ATP</name>
        <dbReference type="ChEBI" id="CHEBI:30616"/>
    </ligand>
</feature>
<dbReference type="RefSeq" id="WP_038498292.1">
    <property type="nucleotide sequence ID" value="NZ_AFWK01000078.1"/>
</dbReference>
<sequence>MKTYFISGIGTDIGKSYVTALLIKALEQAGVTASSFKLVQTGASSQAISPDIHLHRTISGQSLDELDADAVGESFSFPASPHLAAALENTIIDTNKLWHAWQTYVQKRQRDIIFCEGAGGIFVPLTSQTLTIDWIIQHPMPLILICNAMLGSIHHSIATLEALAARSYLPFLIIYNPYPNDEPIITDDSAHFLKQYCQTHFPNTYFFHLDDLHDITALLRNNE</sequence>
<dbReference type="InterPro" id="IPR027417">
    <property type="entry name" value="P-loop_NTPase"/>
</dbReference>
<feature type="active site" evidence="9">
    <location>
        <position position="37"/>
    </location>
</feature>
<dbReference type="SUPFAM" id="SSF52540">
    <property type="entry name" value="P-loop containing nucleoside triphosphate hydrolases"/>
    <property type="match status" value="1"/>
</dbReference>
<dbReference type="KEGG" id="bpsi:IX83_01375"/>
<comment type="subcellular location">
    <subcellularLocation>
        <location evidence="9">Cytoplasm</location>
    </subcellularLocation>
</comment>
<dbReference type="GO" id="GO:0000287">
    <property type="term" value="F:magnesium ion binding"/>
    <property type="evidence" value="ECO:0007669"/>
    <property type="project" value="UniProtKB-UniRule"/>
</dbReference>